<proteinExistence type="predicted"/>
<reference evidence="6 7" key="1">
    <citation type="submission" date="2015-01" db="EMBL/GenBank/DDBJ databases">
        <title>Draft genome sequence of Leucobacter komagatae strain VKM ST2845.</title>
        <authorList>
            <person name="Karlyshev A.V."/>
            <person name="Kudryashova E.B."/>
        </authorList>
    </citation>
    <scope>NUCLEOTIDE SEQUENCE [LARGE SCALE GENOMIC DNA]</scope>
    <source>
        <strain evidence="6 7">VKM ST2845</strain>
    </source>
</reference>
<keyword evidence="3 5" id="KW-1133">Transmembrane helix</keyword>
<evidence type="ECO:0000256" key="3">
    <source>
        <dbReference type="ARBA" id="ARBA00022989"/>
    </source>
</evidence>
<accession>A0A0D0IRW9</accession>
<name>A0A0D0IRW9_9MICO</name>
<evidence type="ECO:0000313" key="6">
    <source>
        <dbReference type="EMBL" id="KIP53732.1"/>
    </source>
</evidence>
<feature type="transmembrane region" description="Helical" evidence="5">
    <location>
        <begin position="6"/>
        <end position="25"/>
    </location>
</feature>
<evidence type="ECO:0000256" key="5">
    <source>
        <dbReference type="SAM" id="Phobius"/>
    </source>
</evidence>
<dbReference type="Proteomes" id="UP000032120">
    <property type="component" value="Unassembled WGS sequence"/>
</dbReference>
<evidence type="ECO:0000313" key="7">
    <source>
        <dbReference type="Proteomes" id="UP000032120"/>
    </source>
</evidence>
<dbReference type="RefSeq" id="WP_084766639.1">
    <property type="nucleotide sequence ID" value="NZ_JXSQ01000001.1"/>
</dbReference>
<organism evidence="6 7">
    <name type="scientific">Leucobacter komagatae</name>
    <dbReference type="NCBI Taxonomy" id="55969"/>
    <lineage>
        <taxon>Bacteria</taxon>
        <taxon>Bacillati</taxon>
        <taxon>Actinomycetota</taxon>
        <taxon>Actinomycetes</taxon>
        <taxon>Micrococcales</taxon>
        <taxon>Microbacteriaceae</taxon>
        <taxon>Leucobacter</taxon>
    </lineage>
</organism>
<dbReference type="InterPro" id="IPR032808">
    <property type="entry name" value="DoxX"/>
</dbReference>
<sequence>MLALTIITWTLSGILSLIFLMAGAMKLVKPHADLPMVTLQALTPTAVKLIGAAEVLGAVALIAAPLTGILPVLAPIAAIGLALTQLFAIFAHKRIDEPIRTNLVLLLLALAVTVLGFVRL</sequence>
<keyword evidence="2 5" id="KW-0812">Transmembrane</keyword>
<gene>
    <name evidence="6" type="ORF">SD72_00525</name>
</gene>
<feature type="transmembrane region" description="Helical" evidence="5">
    <location>
        <begin position="72"/>
        <end position="91"/>
    </location>
</feature>
<evidence type="ECO:0000256" key="2">
    <source>
        <dbReference type="ARBA" id="ARBA00022692"/>
    </source>
</evidence>
<feature type="transmembrane region" description="Helical" evidence="5">
    <location>
        <begin position="46"/>
        <end position="66"/>
    </location>
</feature>
<evidence type="ECO:0008006" key="8">
    <source>
        <dbReference type="Google" id="ProtNLM"/>
    </source>
</evidence>
<evidence type="ECO:0000256" key="4">
    <source>
        <dbReference type="ARBA" id="ARBA00023136"/>
    </source>
</evidence>
<dbReference type="GO" id="GO:0016020">
    <property type="term" value="C:membrane"/>
    <property type="evidence" value="ECO:0007669"/>
    <property type="project" value="UniProtKB-SubCell"/>
</dbReference>
<keyword evidence="4 5" id="KW-0472">Membrane</keyword>
<dbReference type="AlphaFoldDB" id="A0A0D0IRW9"/>
<feature type="transmembrane region" description="Helical" evidence="5">
    <location>
        <begin position="103"/>
        <end position="119"/>
    </location>
</feature>
<keyword evidence="7" id="KW-1185">Reference proteome</keyword>
<comment type="subcellular location">
    <subcellularLocation>
        <location evidence="1">Membrane</location>
        <topology evidence="1">Multi-pass membrane protein</topology>
    </subcellularLocation>
</comment>
<dbReference type="OrthoDB" id="3482063at2"/>
<protein>
    <recommendedName>
        <fullName evidence="8">DoxX-like protein</fullName>
    </recommendedName>
</protein>
<dbReference type="EMBL" id="JXSQ01000001">
    <property type="protein sequence ID" value="KIP53732.1"/>
    <property type="molecule type" value="Genomic_DNA"/>
</dbReference>
<comment type="caution">
    <text evidence="6">The sequence shown here is derived from an EMBL/GenBank/DDBJ whole genome shotgun (WGS) entry which is preliminary data.</text>
</comment>
<dbReference type="Pfam" id="PF13564">
    <property type="entry name" value="DoxX_2"/>
    <property type="match status" value="1"/>
</dbReference>
<evidence type="ECO:0000256" key="1">
    <source>
        <dbReference type="ARBA" id="ARBA00004141"/>
    </source>
</evidence>